<protein>
    <submittedName>
        <fullName evidence="1">Uncharacterized protein</fullName>
    </submittedName>
</protein>
<accession>A0A645FXK3</accession>
<name>A0A645FXK3_9ZZZZ</name>
<gene>
    <name evidence="1" type="ORF">SDC9_165719</name>
</gene>
<comment type="caution">
    <text evidence="1">The sequence shown here is derived from an EMBL/GenBank/DDBJ whole genome shotgun (WGS) entry which is preliminary data.</text>
</comment>
<proteinExistence type="predicted"/>
<sequence>MCRAEEIGKRLIEVFIDLLGLGWSAFAQECRGDILEWEFKLELVESSDLGTRGRSYPGAESLPVESDAPFLKPSGDSISWNRQGGVRRDAILQLLL</sequence>
<evidence type="ECO:0000313" key="1">
    <source>
        <dbReference type="EMBL" id="MPN18359.1"/>
    </source>
</evidence>
<dbReference type="AlphaFoldDB" id="A0A645FXK3"/>
<dbReference type="EMBL" id="VSSQ01065671">
    <property type="protein sequence ID" value="MPN18359.1"/>
    <property type="molecule type" value="Genomic_DNA"/>
</dbReference>
<reference evidence="1" key="1">
    <citation type="submission" date="2019-08" db="EMBL/GenBank/DDBJ databases">
        <authorList>
            <person name="Kucharzyk K."/>
            <person name="Murdoch R.W."/>
            <person name="Higgins S."/>
            <person name="Loffler F."/>
        </authorList>
    </citation>
    <scope>NUCLEOTIDE SEQUENCE</scope>
</reference>
<organism evidence="1">
    <name type="scientific">bioreactor metagenome</name>
    <dbReference type="NCBI Taxonomy" id="1076179"/>
    <lineage>
        <taxon>unclassified sequences</taxon>
        <taxon>metagenomes</taxon>
        <taxon>ecological metagenomes</taxon>
    </lineage>
</organism>